<keyword evidence="2" id="KW-0143">Chaperone</keyword>
<dbReference type="AlphaFoldDB" id="A0AAE1HXR4"/>
<evidence type="ECO:0000313" key="4">
    <source>
        <dbReference type="EMBL" id="KAK3929323.1"/>
    </source>
</evidence>
<evidence type="ECO:0000256" key="3">
    <source>
        <dbReference type="SAM" id="Coils"/>
    </source>
</evidence>
<dbReference type="Proteomes" id="UP001219518">
    <property type="component" value="Unassembled WGS sequence"/>
</dbReference>
<dbReference type="InterPro" id="IPR009053">
    <property type="entry name" value="Prefoldin"/>
</dbReference>
<dbReference type="GO" id="GO:1990115">
    <property type="term" value="P:RNA polymerase III assembly"/>
    <property type="evidence" value="ECO:0007669"/>
    <property type="project" value="TreeGrafter"/>
</dbReference>
<keyword evidence="5" id="KW-1185">Reference proteome</keyword>
<dbReference type="Pfam" id="PF02996">
    <property type="entry name" value="Prefoldin"/>
    <property type="match status" value="1"/>
</dbReference>
<dbReference type="InterPro" id="IPR011599">
    <property type="entry name" value="PFD_alpha_archaea"/>
</dbReference>
<dbReference type="GO" id="GO:0051082">
    <property type="term" value="F:unfolded protein binding"/>
    <property type="evidence" value="ECO:0007669"/>
    <property type="project" value="InterPro"/>
</dbReference>
<dbReference type="InterPro" id="IPR004127">
    <property type="entry name" value="Prefoldin_subunit_alpha"/>
</dbReference>
<dbReference type="PANTHER" id="PTHR12674:SF2">
    <property type="entry name" value="PREFOLDIN SUBUNIT 5"/>
    <property type="match status" value="1"/>
</dbReference>
<dbReference type="GO" id="GO:1990114">
    <property type="term" value="P:RNA polymerase II core complex assembly"/>
    <property type="evidence" value="ECO:0007669"/>
    <property type="project" value="TreeGrafter"/>
</dbReference>
<evidence type="ECO:0000313" key="5">
    <source>
        <dbReference type="Proteomes" id="UP001219518"/>
    </source>
</evidence>
<dbReference type="Gene3D" id="1.10.287.370">
    <property type="match status" value="1"/>
</dbReference>
<dbReference type="NCBIfam" id="TIGR00293">
    <property type="entry name" value="prefoldin subunit alpha"/>
    <property type="match status" value="1"/>
</dbReference>
<dbReference type="PANTHER" id="PTHR12674">
    <property type="entry name" value="PREFOLDIN SUBUNIT 5"/>
    <property type="match status" value="1"/>
</dbReference>
<feature type="coiled-coil region" evidence="3">
    <location>
        <begin position="16"/>
        <end position="50"/>
    </location>
</feature>
<dbReference type="SUPFAM" id="SSF46579">
    <property type="entry name" value="Prefoldin"/>
    <property type="match status" value="1"/>
</dbReference>
<gene>
    <name evidence="4" type="ORF">KUF71_017783</name>
</gene>
<dbReference type="EMBL" id="JAHWGI010001396">
    <property type="protein sequence ID" value="KAK3929323.1"/>
    <property type="molecule type" value="Genomic_DNA"/>
</dbReference>
<proteinExistence type="inferred from homology"/>
<dbReference type="CDD" id="cd23157">
    <property type="entry name" value="Prefoldin_5"/>
    <property type="match status" value="1"/>
</dbReference>
<dbReference type="GO" id="GO:0005737">
    <property type="term" value="C:cytoplasm"/>
    <property type="evidence" value="ECO:0007669"/>
    <property type="project" value="TreeGrafter"/>
</dbReference>
<organism evidence="4 5">
    <name type="scientific">Frankliniella fusca</name>
    <dbReference type="NCBI Taxonomy" id="407009"/>
    <lineage>
        <taxon>Eukaryota</taxon>
        <taxon>Metazoa</taxon>
        <taxon>Ecdysozoa</taxon>
        <taxon>Arthropoda</taxon>
        <taxon>Hexapoda</taxon>
        <taxon>Insecta</taxon>
        <taxon>Pterygota</taxon>
        <taxon>Neoptera</taxon>
        <taxon>Paraneoptera</taxon>
        <taxon>Thysanoptera</taxon>
        <taxon>Terebrantia</taxon>
        <taxon>Thripoidea</taxon>
        <taxon>Thripidae</taxon>
        <taxon>Frankliniella</taxon>
    </lineage>
</organism>
<keyword evidence="3" id="KW-0175">Coiled coil</keyword>
<sequence>MMSTKPPAGGENMMEIDITKLNLQQLSQLKQRLEQELQMYQNSLQSLKVAQTRYQNSKESIEKITPDCNGKDILVPLTGSVSFIYLFACIYVPGKIADANSVVIDIGTGYYVQKDLESAKDYMKRRVGFVTEQMEKIQAMGQEKSMIKDAVMEVMERKIQQEIALQKAALARATGSGKT</sequence>
<dbReference type="GO" id="GO:1990113">
    <property type="term" value="P:RNA polymerase I assembly"/>
    <property type="evidence" value="ECO:0007669"/>
    <property type="project" value="TreeGrafter"/>
</dbReference>
<evidence type="ECO:0000256" key="1">
    <source>
        <dbReference type="ARBA" id="ARBA00010048"/>
    </source>
</evidence>
<comment type="caution">
    <text evidence="4">The sequence shown here is derived from an EMBL/GenBank/DDBJ whole genome shotgun (WGS) entry which is preliminary data.</text>
</comment>
<reference evidence="4" key="2">
    <citation type="journal article" date="2023" name="BMC Genomics">
        <title>Pest status, molecular evolution, and epigenetic factors derived from the genome assembly of Frankliniella fusca, a thysanopteran phytovirus vector.</title>
        <authorList>
            <person name="Catto M.A."/>
            <person name="Labadie P.E."/>
            <person name="Jacobson A.L."/>
            <person name="Kennedy G.G."/>
            <person name="Srinivasan R."/>
            <person name="Hunt B.G."/>
        </authorList>
    </citation>
    <scope>NUCLEOTIDE SEQUENCE</scope>
    <source>
        <strain evidence="4">PL_HMW_Pooled</strain>
    </source>
</reference>
<comment type="similarity">
    <text evidence="1">Belongs to the prefoldin subunit alpha family.</text>
</comment>
<dbReference type="GO" id="GO:0016272">
    <property type="term" value="C:prefoldin complex"/>
    <property type="evidence" value="ECO:0007669"/>
    <property type="project" value="InterPro"/>
</dbReference>
<name>A0AAE1HXR4_9NEOP</name>
<protein>
    <submittedName>
        <fullName evidence="4">Prefoldin subunit 5</fullName>
    </submittedName>
</protein>
<dbReference type="FunFam" id="1.10.287.370:FF:000004">
    <property type="entry name" value="Probable prefoldin subunit 5"/>
    <property type="match status" value="1"/>
</dbReference>
<dbReference type="GO" id="GO:0006457">
    <property type="term" value="P:protein folding"/>
    <property type="evidence" value="ECO:0007669"/>
    <property type="project" value="InterPro"/>
</dbReference>
<reference evidence="4" key="1">
    <citation type="submission" date="2021-07" db="EMBL/GenBank/DDBJ databases">
        <authorList>
            <person name="Catto M.A."/>
            <person name="Jacobson A."/>
            <person name="Kennedy G."/>
            <person name="Labadie P."/>
            <person name="Hunt B.G."/>
            <person name="Srinivasan R."/>
        </authorList>
    </citation>
    <scope>NUCLEOTIDE SEQUENCE</scope>
    <source>
        <strain evidence="4">PL_HMW_Pooled</strain>
        <tissue evidence="4">Head</tissue>
    </source>
</reference>
<evidence type="ECO:0000256" key="2">
    <source>
        <dbReference type="ARBA" id="ARBA00023186"/>
    </source>
</evidence>
<accession>A0AAE1HXR4</accession>